<reference evidence="9" key="1">
    <citation type="journal article" date="2019" name="Int. J. Syst. Evol. Microbiol.">
        <title>The Global Catalogue of Microorganisms (GCM) 10K type strain sequencing project: providing services to taxonomists for standard genome sequencing and annotation.</title>
        <authorList>
            <consortium name="The Broad Institute Genomics Platform"/>
            <consortium name="The Broad Institute Genome Sequencing Center for Infectious Disease"/>
            <person name="Wu L."/>
            <person name="Ma J."/>
        </authorList>
    </citation>
    <scope>NUCLEOTIDE SEQUENCE [LARGE SCALE GENOMIC DNA]</scope>
    <source>
        <strain evidence="9">KCTC 42964</strain>
    </source>
</reference>
<evidence type="ECO:0000256" key="3">
    <source>
        <dbReference type="ARBA" id="ARBA00022679"/>
    </source>
</evidence>
<feature type="transmembrane region" description="Helical" evidence="7">
    <location>
        <begin position="242"/>
        <end position="268"/>
    </location>
</feature>
<feature type="transmembrane region" description="Helical" evidence="7">
    <location>
        <begin position="140"/>
        <end position="160"/>
    </location>
</feature>
<evidence type="ECO:0000256" key="4">
    <source>
        <dbReference type="ARBA" id="ARBA00022692"/>
    </source>
</evidence>
<dbReference type="Pfam" id="PF00953">
    <property type="entry name" value="Glycos_transf_4"/>
    <property type="match status" value="1"/>
</dbReference>
<dbReference type="EMBL" id="JBHRTR010000020">
    <property type="protein sequence ID" value="MFC3227235.1"/>
    <property type="molecule type" value="Genomic_DNA"/>
</dbReference>
<dbReference type="RefSeq" id="WP_379899397.1">
    <property type="nucleotide sequence ID" value="NZ_JBHRTR010000020.1"/>
</dbReference>
<gene>
    <name evidence="8" type="ORF">ACFOGJ_08350</name>
</gene>
<feature type="transmembrane region" description="Helical" evidence="7">
    <location>
        <begin position="172"/>
        <end position="193"/>
    </location>
</feature>
<accession>A0ABV7KYI5</accession>
<sequence length="364" mass="38074">MFWTLFVILALGAALLTAAAIAPLRAWLLRRAILDLPNDRSSHTVPTPRGGGLAVVASILAGGIVAIAATGHGYARDLDGLLMNGPLILLLMAALTLLSWIDDRGSLPAGLRLLAQGLACAAGLLALPSGGIFQGLLPGWADLALAWFAWLWFVNLYNFMDGIDGITAVETVTIAGGAVLMAALGATLLGPVILAGPFLTEGPRLLLILAVVAGAACGFLWWNRPPARIFLGDAGSVPLGFLLGWVLLLLAANGHWAAALILPLYHLADASLTLGLRLLRGERIWQAHRQHFYQQAARQFGGHGRVLARLVPLNLALVLLAGLTVAWPALSLPALAGAAAMVAATFWHFQERRPGAAISGGSES</sequence>
<feature type="transmembrane region" description="Helical" evidence="7">
    <location>
        <begin position="306"/>
        <end position="326"/>
    </location>
</feature>
<dbReference type="GO" id="GO:0016740">
    <property type="term" value="F:transferase activity"/>
    <property type="evidence" value="ECO:0007669"/>
    <property type="project" value="UniProtKB-KW"/>
</dbReference>
<keyword evidence="5 7" id="KW-1133">Transmembrane helix</keyword>
<keyword evidence="6 7" id="KW-0472">Membrane</keyword>
<dbReference type="PANTHER" id="PTHR22926">
    <property type="entry name" value="PHOSPHO-N-ACETYLMURAMOYL-PENTAPEPTIDE-TRANSFERASE"/>
    <property type="match status" value="1"/>
</dbReference>
<name>A0ABV7KYI5_9PROT</name>
<keyword evidence="9" id="KW-1185">Reference proteome</keyword>
<evidence type="ECO:0000256" key="6">
    <source>
        <dbReference type="ARBA" id="ARBA00023136"/>
    </source>
</evidence>
<protein>
    <submittedName>
        <fullName evidence="8">Glycosyl transferase</fullName>
    </submittedName>
</protein>
<feature type="transmembrane region" description="Helical" evidence="7">
    <location>
        <begin position="81"/>
        <end position="101"/>
    </location>
</feature>
<dbReference type="Proteomes" id="UP001595528">
    <property type="component" value="Unassembled WGS sequence"/>
</dbReference>
<keyword evidence="3 8" id="KW-0808">Transferase</keyword>
<keyword evidence="2" id="KW-1003">Cell membrane</keyword>
<evidence type="ECO:0000256" key="7">
    <source>
        <dbReference type="SAM" id="Phobius"/>
    </source>
</evidence>
<evidence type="ECO:0000256" key="1">
    <source>
        <dbReference type="ARBA" id="ARBA00004651"/>
    </source>
</evidence>
<evidence type="ECO:0000256" key="2">
    <source>
        <dbReference type="ARBA" id="ARBA00022475"/>
    </source>
</evidence>
<comment type="caution">
    <text evidence="8">The sequence shown here is derived from an EMBL/GenBank/DDBJ whole genome shotgun (WGS) entry which is preliminary data.</text>
</comment>
<proteinExistence type="predicted"/>
<dbReference type="PANTHER" id="PTHR22926:SF3">
    <property type="entry name" value="UNDECAPRENYL-PHOSPHATE ALPHA-N-ACETYLGLUCOSAMINYL 1-PHOSPHATE TRANSFERASE"/>
    <property type="match status" value="1"/>
</dbReference>
<keyword evidence="4 7" id="KW-0812">Transmembrane</keyword>
<evidence type="ECO:0000256" key="5">
    <source>
        <dbReference type="ARBA" id="ARBA00022989"/>
    </source>
</evidence>
<feature type="transmembrane region" description="Helical" evidence="7">
    <location>
        <begin position="113"/>
        <end position="133"/>
    </location>
</feature>
<dbReference type="InterPro" id="IPR000715">
    <property type="entry name" value="Glycosyl_transferase_4"/>
</dbReference>
<feature type="transmembrane region" description="Helical" evidence="7">
    <location>
        <begin position="50"/>
        <end position="69"/>
    </location>
</feature>
<comment type="subcellular location">
    <subcellularLocation>
        <location evidence="1">Cell membrane</location>
        <topology evidence="1">Multi-pass membrane protein</topology>
    </subcellularLocation>
</comment>
<evidence type="ECO:0000313" key="8">
    <source>
        <dbReference type="EMBL" id="MFC3227235.1"/>
    </source>
</evidence>
<feature type="transmembrane region" description="Helical" evidence="7">
    <location>
        <begin position="205"/>
        <end position="222"/>
    </location>
</feature>
<evidence type="ECO:0000313" key="9">
    <source>
        <dbReference type="Proteomes" id="UP001595528"/>
    </source>
</evidence>
<organism evidence="8 9">
    <name type="scientific">Marinibaculum pumilum</name>
    <dbReference type="NCBI Taxonomy" id="1766165"/>
    <lineage>
        <taxon>Bacteria</taxon>
        <taxon>Pseudomonadati</taxon>
        <taxon>Pseudomonadota</taxon>
        <taxon>Alphaproteobacteria</taxon>
        <taxon>Rhodospirillales</taxon>
        <taxon>Rhodospirillaceae</taxon>
        <taxon>Marinibaculum</taxon>
    </lineage>
</organism>
<feature type="transmembrane region" description="Helical" evidence="7">
    <location>
        <begin position="332"/>
        <end position="349"/>
    </location>
</feature>